<protein>
    <submittedName>
        <fullName evidence="1">Uncharacterized protein</fullName>
    </submittedName>
</protein>
<dbReference type="VEuPathDB" id="AmoebaDB:EHI_029030"/>
<dbReference type="VEuPathDB" id="AmoebaDB:EHI5A_063760"/>
<name>A0A5K1VFH8_ENTHI</name>
<gene>
    <name evidence="1" type="ORF">CL6EHI_029030</name>
</gene>
<dbReference type="AlphaFoldDB" id="A0A5K1VFH8"/>
<comment type="caution">
    <text evidence="1">The sequence shown here is derived from an EMBL/GenBank/DDBJ whole genome shotgun (WGS) entry which is preliminary data.</text>
</comment>
<reference evidence="1 2" key="1">
    <citation type="submission" date="2016-05" db="EMBL/GenBank/DDBJ databases">
        <title>First whole genome sequencing of Entamoeba histolytica HM1:IMSS-clone-6.</title>
        <authorList>
            <person name="Mukherjee Avik.K."/>
            <person name="Izumyama S."/>
            <person name="Nakada-Tsukui K."/>
            <person name="Nozaki T."/>
        </authorList>
    </citation>
    <scope>NUCLEOTIDE SEQUENCE [LARGE SCALE GENOMIC DNA]</scope>
    <source>
        <strain evidence="1 2">HM1:IMSS clone 6</strain>
    </source>
</reference>
<proteinExistence type="predicted"/>
<sequence>MFALLLILATLVNAFVPYRKRIDVMMEEKSTENEKELLTKFTGNKGIVDFENNKYEYSVISYFSGYEKQYIATIKRGDSIANGKGRSSRSALLNALKNLN</sequence>
<dbReference type="OMA" id="QIEYNVI"/>
<accession>A0A5K1VFH8</accession>
<dbReference type="VEuPathDB" id="AmoebaDB:EHI8A_037330"/>
<evidence type="ECO:0000313" key="2">
    <source>
        <dbReference type="Proteomes" id="UP000078387"/>
    </source>
</evidence>
<dbReference type="EMBL" id="BDEQ01000001">
    <property type="protein sequence ID" value="GAT96430.1"/>
    <property type="molecule type" value="Genomic_DNA"/>
</dbReference>
<evidence type="ECO:0000313" key="1">
    <source>
        <dbReference type="EMBL" id="GAT96430.1"/>
    </source>
</evidence>
<dbReference type="Proteomes" id="UP000078387">
    <property type="component" value="Unassembled WGS sequence"/>
</dbReference>
<dbReference type="VEuPathDB" id="AmoebaDB:KM1_076480"/>
<organism evidence="1 2">
    <name type="scientific">Entamoeba histolytica</name>
    <dbReference type="NCBI Taxonomy" id="5759"/>
    <lineage>
        <taxon>Eukaryota</taxon>
        <taxon>Amoebozoa</taxon>
        <taxon>Evosea</taxon>
        <taxon>Archamoebae</taxon>
        <taxon>Mastigamoebida</taxon>
        <taxon>Entamoebidae</taxon>
        <taxon>Entamoeba</taxon>
    </lineage>
</organism>